<dbReference type="SUPFAM" id="SSF54695">
    <property type="entry name" value="POZ domain"/>
    <property type="match status" value="1"/>
</dbReference>
<name>A0AAD4N573_9BILA</name>
<accession>A0AAD4N573</accession>
<feature type="domain" description="BTB" evidence="3">
    <location>
        <begin position="81"/>
        <end position="151"/>
    </location>
</feature>
<dbReference type="AlphaFoldDB" id="A0AAD4N573"/>
<dbReference type="InterPro" id="IPR011333">
    <property type="entry name" value="SKP1/BTB/POZ_sf"/>
</dbReference>
<dbReference type="PROSITE" id="PS50097">
    <property type="entry name" value="BTB"/>
    <property type="match status" value="1"/>
</dbReference>
<sequence>MGSVLGREDDEASTSSFPSTVIDPIGSGPLTSGFCNRKCSNNSGNRKRTHSNTSDDIDAKCFKLDTPKYVHQKLFVEGCDSDVVIHAMGHSWKLHRVYLEQCDYFRALFQGNWSDSKKMEYTLDFDDPNICFVGLDNVFASLYNNEIEIDREHIAGVVASAALLNLTSVLNRCSDLLSSYLSAENILLCLHLAETYGFVEKLNDALKFLKTSFWRYCLSNNFLKELTPYWFAKILSFASDVLCVKENEMDLYIAIRNWIYFQNYAEDDVDEKKMRDFFASEDYDWRIYIDIFRHIRVSNLVLMVSTNKLLKKDRMIPPLLLDWVIRDSWNTMLLNEESIAP</sequence>
<comment type="caution">
    <text evidence="4">The sequence shown here is derived from an EMBL/GenBank/DDBJ whole genome shotgun (WGS) entry which is preliminary data.</text>
</comment>
<dbReference type="InterPro" id="IPR000210">
    <property type="entry name" value="BTB/POZ_dom"/>
</dbReference>
<dbReference type="Pfam" id="PF00651">
    <property type="entry name" value="BTB"/>
    <property type="match status" value="1"/>
</dbReference>
<dbReference type="Proteomes" id="UP001201812">
    <property type="component" value="Unassembled WGS sequence"/>
</dbReference>
<dbReference type="PANTHER" id="PTHR23231">
    <property type="entry name" value="GERM CELL-LESS PROTEIN"/>
    <property type="match status" value="1"/>
</dbReference>
<dbReference type="Gene3D" id="3.30.710.10">
    <property type="entry name" value="Potassium Channel Kv1.1, Chain A"/>
    <property type="match status" value="1"/>
</dbReference>
<organism evidence="4 5">
    <name type="scientific">Ditylenchus destructor</name>
    <dbReference type="NCBI Taxonomy" id="166010"/>
    <lineage>
        <taxon>Eukaryota</taxon>
        <taxon>Metazoa</taxon>
        <taxon>Ecdysozoa</taxon>
        <taxon>Nematoda</taxon>
        <taxon>Chromadorea</taxon>
        <taxon>Rhabditida</taxon>
        <taxon>Tylenchina</taxon>
        <taxon>Tylenchomorpha</taxon>
        <taxon>Sphaerularioidea</taxon>
        <taxon>Anguinidae</taxon>
        <taxon>Anguininae</taxon>
        <taxon>Ditylenchus</taxon>
    </lineage>
</organism>
<proteinExistence type="predicted"/>
<reference evidence="4" key="1">
    <citation type="submission" date="2022-01" db="EMBL/GenBank/DDBJ databases">
        <title>Genome Sequence Resource for Two Populations of Ditylenchus destructor, the Migratory Endoparasitic Phytonematode.</title>
        <authorList>
            <person name="Zhang H."/>
            <person name="Lin R."/>
            <person name="Xie B."/>
        </authorList>
    </citation>
    <scope>NUCLEOTIDE SEQUENCE</scope>
    <source>
        <strain evidence="4">BazhouSP</strain>
    </source>
</reference>
<keyword evidence="1" id="KW-0217">Developmental protein</keyword>
<dbReference type="Gene3D" id="1.25.40.420">
    <property type="match status" value="1"/>
</dbReference>
<keyword evidence="5" id="KW-1185">Reference proteome</keyword>
<dbReference type="InterPro" id="IPR043380">
    <property type="entry name" value="Gcl-like"/>
</dbReference>
<dbReference type="SMART" id="SM00225">
    <property type="entry name" value="BTB"/>
    <property type="match status" value="1"/>
</dbReference>
<evidence type="ECO:0000313" key="4">
    <source>
        <dbReference type="EMBL" id="KAI1715459.1"/>
    </source>
</evidence>
<evidence type="ECO:0000256" key="2">
    <source>
        <dbReference type="SAM" id="MobiDB-lite"/>
    </source>
</evidence>
<dbReference type="GO" id="GO:0007281">
    <property type="term" value="P:germ cell development"/>
    <property type="evidence" value="ECO:0007669"/>
    <property type="project" value="InterPro"/>
</dbReference>
<gene>
    <name evidence="4" type="ORF">DdX_07775</name>
</gene>
<dbReference type="EMBL" id="JAKKPZ010000011">
    <property type="protein sequence ID" value="KAI1715459.1"/>
    <property type="molecule type" value="Genomic_DNA"/>
</dbReference>
<evidence type="ECO:0000259" key="3">
    <source>
        <dbReference type="PROSITE" id="PS50097"/>
    </source>
</evidence>
<evidence type="ECO:0000256" key="1">
    <source>
        <dbReference type="ARBA" id="ARBA00022473"/>
    </source>
</evidence>
<protein>
    <submittedName>
        <fullName evidence="4">Germ cell-less protein-like 1</fullName>
    </submittedName>
</protein>
<feature type="region of interest" description="Disordered" evidence="2">
    <location>
        <begin position="1"/>
        <end position="25"/>
    </location>
</feature>
<evidence type="ECO:0000313" key="5">
    <source>
        <dbReference type="Proteomes" id="UP001201812"/>
    </source>
</evidence>
<dbReference type="PANTHER" id="PTHR23231:SF17">
    <property type="entry name" value="BTB DOMAIN-CONTAINING PROTEIN"/>
    <property type="match status" value="1"/>
</dbReference>